<feature type="domain" description="Core" evidence="1">
    <location>
        <begin position="2"/>
        <end position="87"/>
    </location>
</feature>
<evidence type="ECO:0000313" key="2">
    <source>
        <dbReference type="EMBL" id="MCP2164159.1"/>
    </source>
</evidence>
<dbReference type="Pfam" id="PF01521">
    <property type="entry name" value="Fe-S_biosyn"/>
    <property type="match status" value="1"/>
</dbReference>
<evidence type="ECO:0000259" key="1">
    <source>
        <dbReference type="Pfam" id="PF01521"/>
    </source>
</evidence>
<dbReference type="Proteomes" id="UP001206128">
    <property type="component" value="Unassembled WGS sequence"/>
</dbReference>
<dbReference type="Gene3D" id="2.60.300.12">
    <property type="entry name" value="HesB-like domain"/>
    <property type="match status" value="1"/>
</dbReference>
<dbReference type="AlphaFoldDB" id="A0AAE3GBQ8"/>
<dbReference type="SUPFAM" id="SSF89360">
    <property type="entry name" value="HesB-like domain"/>
    <property type="match status" value="1"/>
</dbReference>
<dbReference type="InterPro" id="IPR000361">
    <property type="entry name" value="ATAP_core_dom"/>
</dbReference>
<sequence>MLTVTDAAAQAISMLTASDSNANGSHQAGLRFSVQEETNEGAALAVTVAQHPDEGDQVVTSSEGAQVFLQPEAADYLDDKVLDVQKNVKGELNFALREQGQTDSI</sequence>
<dbReference type="EMBL" id="JAMTCK010000002">
    <property type="protein sequence ID" value="MCP2164159.1"/>
    <property type="molecule type" value="Genomic_DNA"/>
</dbReference>
<accession>A0AAE3GBQ8</accession>
<proteinExistence type="predicted"/>
<comment type="caution">
    <text evidence="2">The sequence shown here is derived from an EMBL/GenBank/DDBJ whole genome shotgun (WGS) entry which is preliminary data.</text>
</comment>
<dbReference type="InterPro" id="IPR035903">
    <property type="entry name" value="HesB-like_dom_sf"/>
</dbReference>
<gene>
    <name evidence="2" type="ORF">LX83_000999</name>
</gene>
<protein>
    <submittedName>
        <fullName evidence="2">Fe-S cluster assembly iron-binding protein IscA</fullName>
    </submittedName>
</protein>
<evidence type="ECO:0000313" key="3">
    <source>
        <dbReference type="Proteomes" id="UP001206128"/>
    </source>
</evidence>
<reference evidence="2" key="1">
    <citation type="submission" date="2022-06" db="EMBL/GenBank/DDBJ databases">
        <title>Genomic Encyclopedia of Archaeal and Bacterial Type Strains, Phase II (KMG-II): from individual species to whole genera.</title>
        <authorList>
            <person name="Goeker M."/>
        </authorList>
    </citation>
    <scope>NUCLEOTIDE SEQUENCE</scope>
    <source>
        <strain evidence="2">DSM 43935</strain>
    </source>
</reference>
<name>A0AAE3GBQ8_9PSEU</name>
<organism evidence="2 3">
    <name type="scientific">Goodfellowiella coeruleoviolacea</name>
    <dbReference type="NCBI Taxonomy" id="334858"/>
    <lineage>
        <taxon>Bacteria</taxon>
        <taxon>Bacillati</taxon>
        <taxon>Actinomycetota</taxon>
        <taxon>Actinomycetes</taxon>
        <taxon>Pseudonocardiales</taxon>
        <taxon>Pseudonocardiaceae</taxon>
        <taxon>Goodfellowiella</taxon>
    </lineage>
</organism>
<keyword evidence="3" id="KW-1185">Reference proteome</keyword>
<dbReference type="RefSeq" id="WP_253767542.1">
    <property type="nucleotide sequence ID" value="NZ_JAMTCK010000002.1"/>
</dbReference>